<reference evidence="3 4" key="2">
    <citation type="journal article" date="2011" name="Stand. Genomic Sci.">
        <title>Complete genome sequence of Ferroglobus placidus AEDII12DO.</title>
        <authorList>
            <person name="Anderson I."/>
            <person name="Risso C."/>
            <person name="Holmes D."/>
            <person name="Lucas S."/>
            <person name="Copeland A."/>
            <person name="Lapidus A."/>
            <person name="Cheng J.F."/>
            <person name="Bruce D."/>
            <person name="Goodwin L."/>
            <person name="Pitluck S."/>
            <person name="Saunders E."/>
            <person name="Brettin T."/>
            <person name="Detter J.C."/>
            <person name="Han C."/>
            <person name="Tapia R."/>
            <person name="Larimer F."/>
            <person name="Land M."/>
            <person name="Hauser L."/>
            <person name="Woyke T."/>
            <person name="Lovley D."/>
            <person name="Kyrpides N."/>
            <person name="Ivanova N."/>
        </authorList>
    </citation>
    <scope>NUCLEOTIDE SEQUENCE [LARGE SCALE GENOMIC DNA]</scope>
    <source>
        <strain evidence="4">DSM 10642 / AEDII12DO</strain>
    </source>
</reference>
<dbReference type="PaxDb" id="589924-Ferp_2011"/>
<gene>
    <name evidence="3" type="ordered locus">Ferp_2011</name>
</gene>
<dbReference type="eggNOG" id="arCOG04477">
    <property type="taxonomic scope" value="Archaea"/>
</dbReference>
<dbReference type="PANTHER" id="PTHR40699:SF1">
    <property type="entry name" value="UPF0179 PROTEIN MJ1627"/>
    <property type="match status" value="1"/>
</dbReference>
<dbReference type="HOGENOM" id="CLU_121764_0_0_2"/>
<evidence type="ECO:0000313" key="4">
    <source>
        <dbReference type="Proteomes" id="UP000002613"/>
    </source>
</evidence>
<keyword evidence="4" id="KW-1185">Reference proteome</keyword>
<comment type="similarity">
    <text evidence="1 2">Belongs to the UPF0179 family.</text>
</comment>
<organism evidence="3 4">
    <name type="scientific">Ferroglobus placidus (strain DSM 10642 / AEDII12DO)</name>
    <dbReference type="NCBI Taxonomy" id="589924"/>
    <lineage>
        <taxon>Archaea</taxon>
        <taxon>Methanobacteriati</taxon>
        <taxon>Methanobacteriota</taxon>
        <taxon>Archaeoglobi</taxon>
        <taxon>Archaeoglobales</taxon>
        <taxon>Archaeoglobaceae</taxon>
        <taxon>Ferroglobus</taxon>
    </lineage>
</organism>
<dbReference type="STRING" id="589924.Ferp_2011"/>
<accession>D3S085</accession>
<dbReference type="HAMAP" id="MF_00498">
    <property type="entry name" value="UPF0179"/>
    <property type="match status" value="1"/>
</dbReference>
<dbReference type="KEGG" id="fpl:Ferp_2011"/>
<reference evidence="4" key="1">
    <citation type="submission" date="2010-02" db="EMBL/GenBank/DDBJ databases">
        <title>Complete sequence of Ferroglobus placidus DSM 10642.</title>
        <authorList>
            <consortium name="US DOE Joint Genome Institute"/>
            <person name="Lucas S."/>
            <person name="Copeland A."/>
            <person name="Lapidus A."/>
            <person name="Cheng J.-F."/>
            <person name="Bruce D."/>
            <person name="Goodwin L."/>
            <person name="Pitluck S."/>
            <person name="Saunders E."/>
            <person name="Brettin T."/>
            <person name="Detter J.C."/>
            <person name="Han C."/>
            <person name="Tapia R."/>
            <person name="Larimer F."/>
            <person name="Land M."/>
            <person name="Hauser L."/>
            <person name="Kyrpides N."/>
            <person name="Ivanova N."/>
            <person name="Holmes D."/>
            <person name="Lovley D."/>
            <person name="Kyrpides N."/>
            <person name="Anderson I.J."/>
            <person name="Woyke T."/>
        </authorList>
    </citation>
    <scope>NUCLEOTIDE SEQUENCE [LARGE SCALE GENOMIC DNA]</scope>
    <source>
        <strain evidence="4">DSM 10642 / AEDII12DO</strain>
    </source>
</reference>
<dbReference type="AlphaFoldDB" id="D3S085"/>
<dbReference type="GeneID" id="8779544"/>
<dbReference type="InterPro" id="IPR005369">
    <property type="entry name" value="UPF0179"/>
</dbReference>
<dbReference type="Pfam" id="PF03684">
    <property type="entry name" value="UPF0179"/>
    <property type="match status" value="1"/>
</dbReference>
<dbReference type="PANTHER" id="PTHR40699">
    <property type="entry name" value="UPF0179 PROTEIN MJ1627"/>
    <property type="match status" value="1"/>
</dbReference>
<evidence type="ECO:0000256" key="2">
    <source>
        <dbReference type="HAMAP-Rule" id="MF_00498"/>
    </source>
</evidence>
<dbReference type="Proteomes" id="UP000002613">
    <property type="component" value="Chromosome"/>
</dbReference>
<dbReference type="RefSeq" id="WP_012966487.1">
    <property type="nucleotide sequence ID" value="NC_013849.1"/>
</dbReference>
<evidence type="ECO:0000313" key="3">
    <source>
        <dbReference type="EMBL" id="ADC66148.1"/>
    </source>
</evidence>
<proteinExistence type="inferred from homology"/>
<dbReference type="OrthoDB" id="24613at2157"/>
<protein>
    <recommendedName>
        <fullName evidence="2">UPF0179 protein Ferp_2011</fullName>
    </recommendedName>
</protein>
<sequence length="146" mass="15959">MDAQKIITVCGKDWAEIGVEFTYLGGGKECENCKINKVCLKLKKGGKYKIVGLRNGDVHPCPLHDEGVVAVEVVEVPLIVAVEPKMAVEGMKISIEGNCSDVSCVYYNLCNPIEFENDAFVVEKVIGGNVDCKNGKKLTLVELRRV</sequence>
<dbReference type="EMBL" id="CP001899">
    <property type="protein sequence ID" value="ADC66148.1"/>
    <property type="molecule type" value="Genomic_DNA"/>
</dbReference>
<evidence type="ECO:0000256" key="1">
    <source>
        <dbReference type="ARBA" id="ARBA00010824"/>
    </source>
</evidence>
<name>D3S085_FERPA</name>